<dbReference type="KEGG" id="ssyi:EKG83_31285"/>
<feature type="transmembrane region" description="Helical" evidence="6">
    <location>
        <begin position="619"/>
        <end position="638"/>
    </location>
</feature>
<feature type="repeat" description="WD" evidence="3">
    <location>
        <begin position="243"/>
        <end position="282"/>
    </location>
</feature>
<dbReference type="InterPro" id="IPR052754">
    <property type="entry name" value="NTPase_KAP_P-loop"/>
</dbReference>
<keyword evidence="1 3" id="KW-0853">WD repeat</keyword>
<keyword evidence="4" id="KW-0175">Coiled coil</keyword>
<evidence type="ECO:0000256" key="3">
    <source>
        <dbReference type="PROSITE-ProRule" id="PRU00221"/>
    </source>
</evidence>
<reference evidence="9" key="1">
    <citation type="journal article" date="2021" name="Curr. Microbiol.">
        <title>Complete genome of nocamycin-producing strain Saccharothrix syringae NRRL B-16468 reveals the biosynthetic potential for secondary metabolites.</title>
        <authorList>
            <person name="Mo X."/>
            <person name="Yang S."/>
        </authorList>
    </citation>
    <scope>NUCLEOTIDE SEQUENCE [LARGE SCALE GENOMIC DNA]</scope>
    <source>
        <strain evidence="9">ATCC 51364 / DSM 43886 / JCM 6844 / KCTC 9398 / NBRC 14523 / NRRL B-16468 / INA 2240</strain>
    </source>
</reference>
<feature type="coiled-coil region" evidence="4">
    <location>
        <begin position="517"/>
        <end position="544"/>
    </location>
</feature>
<sequence length="841" mass="88852">MGVFAGHEGGIRTLAVSADRGRVVTGGEDGTVRLWDLLSGDGLGVLRGPEAPVRAVGVSGDLVVACDEDGVAWSWEAGREAGRRLGVPHRGAVSSAAVAADAGRVVTGSPGGEVVRWDAASKRAEPMPGGRGWVRSLAVGPQAELVVAGVDGGGVHLWRGGDVRVLDLGTVHAVALHGDEVLAGGPGGVVELWGVGGERLAAFPGLTGRVSAVALDAAFAVAGDAGGTVRVWFRAEPGESLALHGHGRAVRAVALVGERLVSAGDDGAILVWDLRRGVQVAGTGFSGPAPSRRLADFAGDVPSPRDLLGFTEDVHGLAALLTDRSTEPPLCVALLGAWGSGKSSFLRQLRDRVDRLAAVSRDNPGRSAFAAEVRQVHFNAWHYNDDRLWVGLVERLFRGLAPDGGDLGAEQRGLRERLRTLEAVRGALEDASLTRLFRLLVSGVDDNVRRARRRTLLLGSVAAGLGLVGAVVGWVLGQGALLAAAASVVAVAAVLTPAIAFFGLVLKPLAGLPALVRGKAEERRAELDREVVQVRERLNQLDAARRLADLVDEARTARYEQYRGLLGRVHEDLRRLNADMAAVRLEWERAGAKGQPPLERVVLYVDDLDRCTPDRVIDVLAAVHLLLALPMFVVVVAVDPHYLRHCLRERGLAPDYLDKIFQVVFALRPMGDGARALVDALVPRVAVTTDAPAGDPVADAPAVTPPDRAPAPPPVATPTADLRPDRLLLRAEEREALHDVAALLGTPRAVKKLVNLYLLVRTGGDDLPHRDVLVLLALLVADPPQARRVFEAVLAGQPAAGAASPGWAHHLDGDPASYREWVGTVSRFGFETHDLVAPRRG</sequence>
<evidence type="ECO:0000256" key="5">
    <source>
        <dbReference type="SAM" id="MobiDB-lite"/>
    </source>
</evidence>
<organism evidence="8 9">
    <name type="scientific">Saccharothrix syringae</name>
    <name type="common">Nocardiopsis syringae</name>
    <dbReference type="NCBI Taxonomy" id="103733"/>
    <lineage>
        <taxon>Bacteria</taxon>
        <taxon>Bacillati</taxon>
        <taxon>Actinomycetota</taxon>
        <taxon>Actinomycetes</taxon>
        <taxon>Pseudonocardiales</taxon>
        <taxon>Pseudonocardiaceae</taxon>
        <taxon>Saccharothrix</taxon>
    </lineage>
</organism>
<dbReference type="InterPro" id="IPR019775">
    <property type="entry name" value="WD40_repeat_CS"/>
</dbReference>
<dbReference type="PROSITE" id="PS50082">
    <property type="entry name" value="WD_REPEATS_2"/>
    <property type="match status" value="2"/>
</dbReference>
<dbReference type="SUPFAM" id="SSF50978">
    <property type="entry name" value="WD40 repeat-like"/>
    <property type="match status" value="1"/>
</dbReference>
<evidence type="ECO:0000256" key="6">
    <source>
        <dbReference type="SAM" id="Phobius"/>
    </source>
</evidence>
<dbReference type="OrthoDB" id="88903at2"/>
<keyword evidence="2" id="KW-0677">Repeat</keyword>
<feature type="region of interest" description="Disordered" evidence="5">
    <location>
        <begin position="692"/>
        <end position="720"/>
    </location>
</feature>
<feature type="domain" description="KAP NTPase" evidence="7">
    <location>
        <begin position="599"/>
        <end position="755"/>
    </location>
</feature>
<dbReference type="EMBL" id="CP034550">
    <property type="protein sequence ID" value="QFZ21276.1"/>
    <property type="molecule type" value="Genomic_DNA"/>
</dbReference>
<keyword evidence="6" id="KW-1133">Transmembrane helix</keyword>
<proteinExistence type="predicted"/>
<dbReference type="Pfam" id="PF07693">
    <property type="entry name" value="KAP_NTPase"/>
    <property type="match status" value="2"/>
</dbReference>
<feature type="transmembrane region" description="Helical" evidence="6">
    <location>
        <begin position="456"/>
        <end position="476"/>
    </location>
</feature>
<dbReference type="InterPro" id="IPR011646">
    <property type="entry name" value="KAP_P-loop"/>
</dbReference>
<feature type="repeat" description="WD" evidence="3">
    <location>
        <begin position="4"/>
        <end position="45"/>
    </location>
</feature>
<dbReference type="AlphaFoldDB" id="A0A5Q0H4Y0"/>
<dbReference type="PROSITE" id="PS00678">
    <property type="entry name" value="WD_REPEATS_1"/>
    <property type="match status" value="2"/>
</dbReference>
<keyword evidence="9" id="KW-1185">Reference proteome</keyword>
<accession>A0A5Q0H4Y0</accession>
<dbReference type="Gene3D" id="2.130.10.10">
    <property type="entry name" value="YVTN repeat-like/Quinoprotein amine dehydrogenase"/>
    <property type="match status" value="2"/>
</dbReference>
<feature type="compositionally biased region" description="Low complexity" evidence="5">
    <location>
        <begin position="692"/>
        <end position="702"/>
    </location>
</feature>
<evidence type="ECO:0000256" key="1">
    <source>
        <dbReference type="ARBA" id="ARBA00022574"/>
    </source>
</evidence>
<dbReference type="PANTHER" id="PTHR22674">
    <property type="entry name" value="NTPASE, KAP FAMILY P-LOOP DOMAIN-CONTAINING 1"/>
    <property type="match status" value="1"/>
</dbReference>
<dbReference type="Proteomes" id="UP000325787">
    <property type="component" value="Chromosome"/>
</dbReference>
<dbReference type="InterPro" id="IPR001680">
    <property type="entry name" value="WD40_rpt"/>
</dbReference>
<dbReference type="PROSITE" id="PS50294">
    <property type="entry name" value="WD_REPEATS_REGION"/>
    <property type="match status" value="2"/>
</dbReference>
<name>A0A5Q0H4Y0_SACSY</name>
<keyword evidence="6" id="KW-0812">Transmembrane</keyword>
<dbReference type="RefSeq" id="WP_033429310.1">
    <property type="nucleotide sequence ID" value="NZ_CP034550.1"/>
</dbReference>
<dbReference type="SUPFAM" id="SSF52540">
    <property type="entry name" value="P-loop containing nucleoside triphosphate hydrolases"/>
    <property type="match status" value="1"/>
</dbReference>
<dbReference type="InterPro" id="IPR027417">
    <property type="entry name" value="P-loop_NTPase"/>
</dbReference>
<dbReference type="InterPro" id="IPR015943">
    <property type="entry name" value="WD40/YVTN_repeat-like_dom_sf"/>
</dbReference>
<evidence type="ECO:0000256" key="4">
    <source>
        <dbReference type="SAM" id="Coils"/>
    </source>
</evidence>
<protein>
    <submittedName>
        <fullName evidence="8">NTPase KAP</fullName>
    </submittedName>
</protein>
<dbReference type="InterPro" id="IPR036322">
    <property type="entry name" value="WD40_repeat_dom_sf"/>
</dbReference>
<evidence type="ECO:0000256" key="2">
    <source>
        <dbReference type="ARBA" id="ARBA00022737"/>
    </source>
</evidence>
<feature type="compositionally biased region" description="Pro residues" evidence="5">
    <location>
        <begin position="703"/>
        <end position="716"/>
    </location>
</feature>
<dbReference type="SMART" id="SM00320">
    <property type="entry name" value="WD40"/>
    <property type="match status" value="7"/>
</dbReference>
<gene>
    <name evidence="8" type="ORF">EKG83_31285</name>
</gene>
<dbReference type="Pfam" id="PF00400">
    <property type="entry name" value="WD40"/>
    <property type="match status" value="2"/>
</dbReference>
<keyword evidence="6" id="KW-0472">Membrane</keyword>
<feature type="domain" description="KAP NTPase" evidence="7">
    <location>
        <begin position="317"/>
        <end position="385"/>
    </location>
</feature>
<evidence type="ECO:0000259" key="7">
    <source>
        <dbReference type="Pfam" id="PF07693"/>
    </source>
</evidence>
<dbReference type="PANTHER" id="PTHR22674:SF6">
    <property type="entry name" value="NTPASE KAP FAMILY P-LOOP DOMAIN-CONTAINING PROTEIN 1"/>
    <property type="match status" value="1"/>
</dbReference>
<feature type="transmembrane region" description="Helical" evidence="6">
    <location>
        <begin position="482"/>
        <end position="506"/>
    </location>
</feature>
<evidence type="ECO:0000313" key="8">
    <source>
        <dbReference type="EMBL" id="QFZ21276.1"/>
    </source>
</evidence>
<evidence type="ECO:0000313" key="9">
    <source>
        <dbReference type="Proteomes" id="UP000325787"/>
    </source>
</evidence>